<evidence type="ECO:0000313" key="1">
    <source>
        <dbReference type="EMBL" id="QEU86145.1"/>
    </source>
</evidence>
<reference evidence="1 2" key="1">
    <citation type="submission" date="2017-09" db="EMBL/GenBank/DDBJ databases">
        <authorList>
            <person name="Lee N."/>
            <person name="Cho B.-K."/>
        </authorList>
    </citation>
    <scope>NUCLEOTIDE SEQUENCE [LARGE SCALE GENOMIC DNA]</scope>
    <source>
        <strain evidence="1 2">ATCC 39115</strain>
    </source>
</reference>
<evidence type="ECO:0000313" key="2">
    <source>
        <dbReference type="Proteomes" id="UP000327143"/>
    </source>
</evidence>
<dbReference type="Proteomes" id="UP000327143">
    <property type="component" value="Chromosome"/>
</dbReference>
<sequence>MHHRCVRLPPCSQPLLRFRGRLPAERREAVSYLGMTADPEGRRDENGWSVLVQTVKFRQSACAADRHAQGCRYVLTARSRC</sequence>
<dbReference type="EMBL" id="CP023700">
    <property type="protein sequence ID" value="QEU86145.1"/>
    <property type="molecule type" value="Genomic_DNA"/>
</dbReference>
<proteinExistence type="predicted"/>
<protein>
    <submittedName>
        <fullName evidence="1">Uncharacterized protein</fullName>
    </submittedName>
</protein>
<organism evidence="1 2">
    <name type="scientific">Streptomyces viridosporus T7A</name>
    <dbReference type="NCBI Taxonomy" id="665577"/>
    <lineage>
        <taxon>Bacteria</taxon>
        <taxon>Bacillati</taxon>
        <taxon>Actinomycetota</taxon>
        <taxon>Actinomycetes</taxon>
        <taxon>Kitasatosporales</taxon>
        <taxon>Streptomycetaceae</taxon>
        <taxon>Streptomyces</taxon>
    </lineage>
</organism>
<accession>A0ABX6AF57</accession>
<keyword evidence="2" id="KW-1185">Reference proteome</keyword>
<name>A0ABX6AF57_STRVD</name>
<gene>
    <name evidence="1" type="ORF">CP969_16585</name>
</gene>